<dbReference type="OrthoDB" id="2138282at2759"/>
<name>A0A080WKR2_TRIRC</name>
<dbReference type="VEuPathDB" id="FungiDB:TERG_12078"/>
<sequence length="405" mass="44847">MSIAFKTPSADVDLPEHPQPHNQHLTFNINDPEERLSSFRIRVHDNEAQLSMTFKSPVPDYFNQGSHESAANEAREREIEGCTWRGNTVDIAWLVTLAFVGICSILMLLVTIIVMRSFITISLLLGSLGSSSPIESRSASQLDIEAPEQTRIGYFDGDTFYSPPFAPPRVESNYEIYEDGDEPVSDTAIPDWFTTHLLARRLLAISSTAVLSTVYPKGYRDGTLDGTPIGLPDYIADCAAYNSNDALTNILGRGNPLLLALNIGTTFRNAQAGSKVSLSVDWWQHSRIPPKGEDPLDRVPAGLPRLSLLGRIEEIPLSSLSKGDKKAIEQCFLKNHPDSKYWLPGSPKSPHSGYWARLVVEKAFWVGGFGDRARIGWLDMHTWKAVPENSKDGKKGWADVKLPGE</sequence>
<feature type="transmembrane region" description="Helical" evidence="2">
    <location>
        <begin position="91"/>
        <end position="115"/>
    </location>
</feature>
<dbReference type="HOGENOM" id="CLU_056802_1_1_1"/>
<gene>
    <name evidence="4" type="ORF">TERG_12078</name>
</gene>
<protein>
    <recommendedName>
        <fullName evidence="3">CREG-like beta-barrel domain-containing protein</fullName>
    </recommendedName>
</protein>
<dbReference type="Proteomes" id="UP000008864">
    <property type="component" value="Unassembled WGS sequence"/>
</dbReference>
<evidence type="ECO:0000313" key="4">
    <source>
        <dbReference type="EMBL" id="KFL61402.1"/>
    </source>
</evidence>
<proteinExistence type="predicted"/>
<dbReference type="InterPro" id="IPR055343">
    <property type="entry name" value="CREG_beta-barrel"/>
</dbReference>
<dbReference type="AlphaFoldDB" id="A0A080WKR2"/>
<dbReference type="InParanoid" id="A0A080WKR2"/>
<dbReference type="RefSeq" id="XP_003234861.2">
    <property type="nucleotide sequence ID" value="XM_003234813.2"/>
</dbReference>
<organism evidence="4 5">
    <name type="scientific">Trichophyton rubrum (strain ATCC MYA-4607 / CBS 118892)</name>
    <name type="common">Athlete's foot fungus</name>
    <dbReference type="NCBI Taxonomy" id="559305"/>
    <lineage>
        <taxon>Eukaryota</taxon>
        <taxon>Fungi</taxon>
        <taxon>Dikarya</taxon>
        <taxon>Ascomycota</taxon>
        <taxon>Pezizomycotina</taxon>
        <taxon>Eurotiomycetes</taxon>
        <taxon>Eurotiomycetidae</taxon>
        <taxon>Onygenales</taxon>
        <taxon>Arthrodermataceae</taxon>
        <taxon>Trichophyton</taxon>
    </lineage>
</organism>
<dbReference type="eggNOG" id="ENOG502RDU8">
    <property type="taxonomic scope" value="Eukaryota"/>
</dbReference>
<evidence type="ECO:0000256" key="1">
    <source>
        <dbReference type="SAM" id="MobiDB-lite"/>
    </source>
</evidence>
<dbReference type="Pfam" id="PF13883">
    <property type="entry name" value="CREG_beta-barrel"/>
    <property type="match status" value="1"/>
</dbReference>
<dbReference type="PANTHER" id="PTHR37273">
    <property type="entry name" value="CHROMOSOME 8, WHOLE GENOME SHOTGUN SEQUENCE"/>
    <property type="match status" value="1"/>
</dbReference>
<keyword evidence="5" id="KW-1185">Reference proteome</keyword>
<dbReference type="EMBL" id="GG700651">
    <property type="protein sequence ID" value="KFL61402.1"/>
    <property type="molecule type" value="Genomic_DNA"/>
</dbReference>
<feature type="region of interest" description="Disordered" evidence="1">
    <location>
        <begin position="1"/>
        <end position="25"/>
    </location>
</feature>
<dbReference type="Gene3D" id="2.30.110.10">
    <property type="entry name" value="Electron Transport, Fmn-binding Protein, Chain A"/>
    <property type="match status" value="1"/>
</dbReference>
<dbReference type="SUPFAM" id="SSF50475">
    <property type="entry name" value="FMN-binding split barrel"/>
    <property type="match status" value="1"/>
</dbReference>
<reference evidence="5" key="1">
    <citation type="journal article" date="2012" name="MBio">
        <title>Comparative genome analysis of Trichophyton rubrum and related dermatophytes reveals candidate genes involved in infection.</title>
        <authorList>
            <person name="Martinez D.A."/>
            <person name="Oliver B.G."/>
            <person name="Graeser Y."/>
            <person name="Goldberg J.M."/>
            <person name="Li W."/>
            <person name="Martinez-Rossi N.M."/>
            <person name="Monod M."/>
            <person name="Shelest E."/>
            <person name="Barton R.C."/>
            <person name="Birch E."/>
            <person name="Brakhage A.A."/>
            <person name="Chen Z."/>
            <person name="Gurr S.J."/>
            <person name="Heiman D."/>
            <person name="Heitman J."/>
            <person name="Kosti I."/>
            <person name="Rossi A."/>
            <person name="Saif S."/>
            <person name="Samalova M."/>
            <person name="Saunders C.W."/>
            <person name="Shea T."/>
            <person name="Summerbell R.C."/>
            <person name="Xu J."/>
            <person name="Young S."/>
            <person name="Zeng Q."/>
            <person name="Birren B.W."/>
            <person name="Cuomo C.A."/>
            <person name="White T.C."/>
        </authorList>
    </citation>
    <scope>NUCLEOTIDE SEQUENCE [LARGE SCALE GENOMIC DNA]</scope>
    <source>
        <strain evidence="5">ATCC MYA-4607 / CBS 118892</strain>
    </source>
</reference>
<dbReference type="GeneID" id="10376164"/>
<dbReference type="STRING" id="559305.A0A080WKR2"/>
<evidence type="ECO:0000313" key="5">
    <source>
        <dbReference type="Proteomes" id="UP000008864"/>
    </source>
</evidence>
<feature type="domain" description="CREG-like beta-barrel" evidence="3">
    <location>
        <begin position="198"/>
        <end position="379"/>
    </location>
</feature>
<evidence type="ECO:0000256" key="2">
    <source>
        <dbReference type="SAM" id="Phobius"/>
    </source>
</evidence>
<dbReference type="PANTHER" id="PTHR37273:SF1">
    <property type="entry name" value="ADL397C-AP"/>
    <property type="match status" value="1"/>
</dbReference>
<evidence type="ECO:0000259" key="3">
    <source>
        <dbReference type="Pfam" id="PF13883"/>
    </source>
</evidence>
<accession>A0A080WKR2</accession>
<dbReference type="InterPro" id="IPR012349">
    <property type="entry name" value="Split_barrel_FMN-bd"/>
</dbReference>
<keyword evidence="2" id="KW-0812">Transmembrane</keyword>
<keyword evidence="2" id="KW-1133">Transmembrane helix</keyword>
<keyword evidence="2" id="KW-0472">Membrane</keyword>